<dbReference type="EMBL" id="JAOQBH010000011">
    <property type="protein sequence ID" value="KAJ4129029.1"/>
    <property type="molecule type" value="Genomic_DNA"/>
</dbReference>
<evidence type="ECO:0000313" key="3">
    <source>
        <dbReference type="Proteomes" id="UP001152024"/>
    </source>
</evidence>
<dbReference type="Proteomes" id="UP001152024">
    <property type="component" value="Unassembled WGS sequence"/>
</dbReference>
<comment type="caution">
    <text evidence="2">The sequence shown here is derived from an EMBL/GenBank/DDBJ whole genome shotgun (WGS) entry which is preliminary data.</text>
</comment>
<gene>
    <name evidence="2" type="ORF">NW768_007558</name>
</gene>
<accession>A0ABQ8R7Z0</accession>
<reference evidence="2" key="1">
    <citation type="submission" date="2022-09" db="EMBL/GenBank/DDBJ databases">
        <title>Fusarium specimens isolated from Avocado Roots.</title>
        <authorList>
            <person name="Stajich J."/>
            <person name="Roper C."/>
            <person name="Heimlech-Rivalta G."/>
        </authorList>
    </citation>
    <scope>NUCLEOTIDE SEQUENCE</scope>
    <source>
        <strain evidence="2">CF00095</strain>
    </source>
</reference>
<sequence>MCETNSTTLICNIPVDICFDLKKSGIFPRIRFCARIHGFIIYHLLLQLRDSDPATVITNDEFIMELLLGVCNLNFKPIACLIVPALKINIRYIWQKVVLFNMVNKVGGNWAFNRNYHFESIEALGIWLKTTLGEFTASKNGRPKLSSKEKKNESGIKRLQDKGPKRVYVQAGKKRYIPGRSGRPEGLS</sequence>
<protein>
    <submittedName>
        <fullName evidence="2">Uncharacterized protein</fullName>
    </submittedName>
</protein>
<name>A0ABQ8R7Z0_FUSEQ</name>
<evidence type="ECO:0000313" key="2">
    <source>
        <dbReference type="EMBL" id="KAJ4129029.1"/>
    </source>
</evidence>
<feature type="compositionally biased region" description="Basic and acidic residues" evidence="1">
    <location>
        <begin position="146"/>
        <end position="164"/>
    </location>
</feature>
<organism evidence="2 3">
    <name type="scientific">Fusarium equiseti</name>
    <name type="common">Fusarium scirpi</name>
    <dbReference type="NCBI Taxonomy" id="61235"/>
    <lineage>
        <taxon>Eukaryota</taxon>
        <taxon>Fungi</taxon>
        <taxon>Dikarya</taxon>
        <taxon>Ascomycota</taxon>
        <taxon>Pezizomycotina</taxon>
        <taxon>Sordariomycetes</taxon>
        <taxon>Hypocreomycetidae</taxon>
        <taxon>Hypocreales</taxon>
        <taxon>Nectriaceae</taxon>
        <taxon>Fusarium</taxon>
        <taxon>Fusarium incarnatum-equiseti species complex</taxon>
    </lineage>
</organism>
<keyword evidence="3" id="KW-1185">Reference proteome</keyword>
<evidence type="ECO:0000256" key="1">
    <source>
        <dbReference type="SAM" id="MobiDB-lite"/>
    </source>
</evidence>
<proteinExistence type="predicted"/>
<feature type="region of interest" description="Disordered" evidence="1">
    <location>
        <begin position="139"/>
        <end position="164"/>
    </location>
</feature>